<dbReference type="Proteomes" id="UP000588186">
    <property type="component" value="Unassembled WGS sequence"/>
</dbReference>
<comment type="cofactor">
    <cofactor evidence="8">
        <name>Mg(2+)</name>
        <dbReference type="ChEBI" id="CHEBI:18420"/>
    </cofactor>
</comment>
<accession>A0A6V7R413</accession>
<dbReference type="HAMAP" id="MF_00101">
    <property type="entry name" value="AcpS"/>
    <property type="match status" value="1"/>
</dbReference>
<dbReference type="GO" id="GO:0005737">
    <property type="term" value="C:cytoplasm"/>
    <property type="evidence" value="ECO:0007669"/>
    <property type="project" value="UniProtKB-SubCell"/>
</dbReference>
<keyword evidence="3 8" id="KW-0479">Metal-binding</keyword>
<dbReference type="Gene3D" id="3.90.470.20">
    <property type="entry name" value="4'-phosphopantetheinyl transferase domain"/>
    <property type="match status" value="1"/>
</dbReference>
<evidence type="ECO:0000256" key="8">
    <source>
        <dbReference type="HAMAP-Rule" id="MF_00101"/>
    </source>
</evidence>
<gene>
    <name evidence="8 10" type="primary">acpS</name>
    <name evidence="10" type="ORF">JEOPIN946_00335</name>
</gene>
<dbReference type="GO" id="GO:0000287">
    <property type="term" value="F:magnesium ion binding"/>
    <property type="evidence" value="ECO:0007669"/>
    <property type="project" value="UniProtKB-UniRule"/>
</dbReference>
<comment type="similarity">
    <text evidence="8">Belongs to the P-Pant transferase superfamily. AcpS family.</text>
</comment>
<dbReference type="GO" id="GO:0008897">
    <property type="term" value="F:holo-[acyl-carrier-protein] synthase activity"/>
    <property type="evidence" value="ECO:0007669"/>
    <property type="project" value="UniProtKB-UniRule"/>
</dbReference>
<reference evidence="10 11" key="1">
    <citation type="submission" date="2020-07" db="EMBL/GenBank/DDBJ databases">
        <authorList>
            <person name="Criscuolo A."/>
        </authorList>
    </citation>
    <scope>NUCLEOTIDE SEQUENCE [LARGE SCALE GENOMIC DNA]</scope>
    <source>
        <strain evidence="10">CIP107946</strain>
    </source>
</reference>
<dbReference type="InterPro" id="IPR008278">
    <property type="entry name" value="4-PPantetheinyl_Trfase_dom"/>
</dbReference>
<dbReference type="EMBL" id="CAJEWB010000004">
    <property type="protein sequence ID" value="CAD2072137.1"/>
    <property type="molecule type" value="Genomic_DNA"/>
</dbReference>
<dbReference type="EC" id="2.7.8.7" evidence="8"/>
<dbReference type="InterPro" id="IPR004568">
    <property type="entry name" value="Ppantetheine-prot_Trfase_dom"/>
</dbReference>
<evidence type="ECO:0000256" key="2">
    <source>
        <dbReference type="ARBA" id="ARBA00022679"/>
    </source>
</evidence>
<feature type="domain" description="4'-phosphopantetheinyl transferase" evidence="9">
    <location>
        <begin position="4"/>
        <end position="108"/>
    </location>
</feature>
<dbReference type="NCBIfam" id="TIGR00556">
    <property type="entry name" value="pantethn_trn"/>
    <property type="match status" value="1"/>
</dbReference>
<dbReference type="Pfam" id="PF01648">
    <property type="entry name" value="ACPS"/>
    <property type="match status" value="1"/>
</dbReference>
<keyword evidence="4 8" id="KW-0276">Fatty acid metabolism</keyword>
<sequence>MITGLGTDIVEIKRITRANNEDRLAQRILSENELKVYNGINNETRKNEYVAGRFSAKEAYSKALGTGIGAHVQFHEISIMNDKMGKPFIEGSSALISISHSREYATATVILIDSN</sequence>
<evidence type="ECO:0000256" key="3">
    <source>
        <dbReference type="ARBA" id="ARBA00022723"/>
    </source>
</evidence>
<evidence type="ECO:0000256" key="4">
    <source>
        <dbReference type="ARBA" id="ARBA00022832"/>
    </source>
</evidence>
<evidence type="ECO:0000313" key="10">
    <source>
        <dbReference type="EMBL" id="CAD2072137.1"/>
    </source>
</evidence>
<evidence type="ECO:0000313" key="11">
    <source>
        <dbReference type="Proteomes" id="UP000588186"/>
    </source>
</evidence>
<comment type="caution">
    <text evidence="10">The sequence shown here is derived from an EMBL/GenBank/DDBJ whole genome shotgun (WGS) entry which is preliminary data.</text>
</comment>
<feature type="binding site" evidence="8">
    <location>
        <position position="58"/>
    </location>
    <ligand>
        <name>Mg(2+)</name>
        <dbReference type="ChEBI" id="CHEBI:18420"/>
    </ligand>
</feature>
<evidence type="ECO:0000256" key="1">
    <source>
        <dbReference type="ARBA" id="ARBA00022516"/>
    </source>
</evidence>
<dbReference type="GO" id="GO:0006633">
    <property type="term" value="P:fatty acid biosynthetic process"/>
    <property type="evidence" value="ECO:0007669"/>
    <property type="project" value="UniProtKB-UniRule"/>
</dbReference>
<dbReference type="InterPro" id="IPR037143">
    <property type="entry name" value="4-PPantetheinyl_Trfase_dom_sf"/>
</dbReference>
<comment type="subcellular location">
    <subcellularLocation>
        <location evidence="8">Cytoplasm</location>
    </subcellularLocation>
</comment>
<dbReference type="SUPFAM" id="SSF56214">
    <property type="entry name" value="4'-phosphopantetheinyl transferase"/>
    <property type="match status" value="1"/>
</dbReference>
<feature type="binding site" evidence="8">
    <location>
        <position position="8"/>
    </location>
    <ligand>
        <name>Mg(2+)</name>
        <dbReference type="ChEBI" id="CHEBI:18420"/>
    </ligand>
</feature>
<evidence type="ECO:0000256" key="7">
    <source>
        <dbReference type="ARBA" id="ARBA00023160"/>
    </source>
</evidence>
<dbReference type="InterPro" id="IPR002582">
    <property type="entry name" value="ACPS"/>
</dbReference>
<keyword evidence="1 8" id="KW-0444">Lipid biosynthesis</keyword>
<dbReference type="NCBIfam" id="TIGR00516">
    <property type="entry name" value="acpS"/>
    <property type="match status" value="1"/>
</dbReference>
<comment type="catalytic activity">
    <reaction evidence="8">
        <text>apo-[ACP] + CoA = holo-[ACP] + adenosine 3',5'-bisphosphate + H(+)</text>
        <dbReference type="Rhea" id="RHEA:12068"/>
        <dbReference type="Rhea" id="RHEA-COMP:9685"/>
        <dbReference type="Rhea" id="RHEA-COMP:9690"/>
        <dbReference type="ChEBI" id="CHEBI:15378"/>
        <dbReference type="ChEBI" id="CHEBI:29999"/>
        <dbReference type="ChEBI" id="CHEBI:57287"/>
        <dbReference type="ChEBI" id="CHEBI:58343"/>
        <dbReference type="ChEBI" id="CHEBI:64479"/>
        <dbReference type="EC" id="2.7.8.7"/>
    </reaction>
</comment>
<keyword evidence="2 8" id="KW-0808">Transferase</keyword>
<keyword evidence="5 8" id="KW-0460">Magnesium</keyword>
<protein>
    <recommendedName>
        <fullName evidence="8">Holo-[acyl-carrier-protein] synthase</fullName>
        <shortName evidence="8">Holo-ACP synthase</shortName>
        <ecNumber evidence="8">2.7.8.7</ecNumber>
    </recommendedName>
    <alternativeName>
        <fullName evidence="8">4'-phosphopantetheinyl transferase AcpS</fullName>
    </alternativeName>
</protein>
<comment type="function">
    <text evidence="8">Transfers the 4'-phosphopantetheine moiety from coenzyme A to a Ser of acyl-carrier-protein.</text>
</comment>
<evidence type="ECO:0000259" key="9">
    <source>
        <dbReference type="Pfam" id="PF01648"/>
    </source>
</evidence>
<keyword evidence="11" id="KW-1185">Reference proteome</keyword>
<evidence type="ECO:0000256" key="5">
    <source>
        <dbReference type="ARBA" id="ARBA00022842"/>
    </source>
</evidence>
<keyword evidence="6 8" id="KW-0443">Lipid metabolism</keyword>
<organism evidence="10 11">
    <name type="scientific">Phocicoccus pinnipedialis</name>
    <dbReference type="NCBI Taxonomy" id="110845"/>
    <lineage>
        <taxon>Bacteria</taxon>
        <taxon>Bacillati</taxon>
        <taxon>Bacillota</taxon>
        <taxon>Bacilli</taxon>
        <taxon>Bacillales</taxon>
        <taxon>Salinicoccaceae</taxon>
        <taxon>Phocicoccus</taxon>
    </lineage>
</organism>
<evidence type="ECO:0000256" key="6">
    <source>
        <dbReference type="ARBA" id="ARBA00023098"/>
    </source>
</evidence>
<dbReference type="AlphaFoldDB" id="A0A6V7R413"/>
<keyword evidence="7 8" id="KW-0275">Fatty acid biosynthesis</keyword>
<proteinExistence type="inferred from homology"/>
<keyword evidence="8" id="KW-0963">Cytoplasm</keyword>
<name>A0A6V7R413_9BACL</name>
<dbReference type="RefSeq" id="WP_186076289.1">
    <property type="nucleotide sequence ID" value="NZ_CAJEWB010000004.1"/>
</dbReference>